<evidence type="ECO:0000313" key="3">
    <source>
        <dbReference type="Proteomes" id="UP000271339"/>
    </source>
</evidence>
<gene>
    <name evidence="2" type="ORF">BXY75_0599</name>
</gene>
<dbReference type="RefSeq" id="WP_121906191.1">
    <property type="nucleotide sequence ID" value="NZ_REFC01000011.1"/>
</dbReference>
<keyword evidence="1" id="KW-0472">Membrane</keyword>
<sequence length="265" mass="30116">MKQTLQIANILLFVIVILVNYFSNTGLINNTTIGEVSKSVHTLFTPATYAFSIWGLIYLLLFGFVIYQSRSLFTTVKDDTFIETTGWWFVLSCIANSVWVLFWLYGYFAFSILAIFVLLFSLLKIVLLNRMELWDASLPVIFFLWWPFVVYSGWVTVASIANVSAYLSSIGWNGWGISETTWTLIMIIIAGIINVLVILKRNMREFTLVGSWALTAIAVANWDSNQTVTFTAIFTAAFLLSCAAIHAIKNRSTSPFTKIMQHYKR</sequence>
<protein>
    <recommendedName>
        <fullName evidence="4">TspO/MBR related protein</fullName>
    </recommendedName>
</protein>
<proteinExistence type="predicted"/>
<comment type="caution">
    <text evidence="2">The sequence shown here is derived from an EMBL/GenBank/DDBJ whole genome shotgun (WGS) entry which is preliminary data.</text>
</comment>
<feature type="transmembrane region" description="Helical" evidence="1">
    <location>
        <begin position="87"/>
        <end position="104"/>
    </location>
</feature>
<dbReference type="AlphaFoldDB" id="A0A3L9Z233"/>
<keyword evidence="1" id="KW-1133">Transmembrane helix</keyword>
<dbReference type="PANTHER" id="PTHR33802">
    <property type="entry name" value="SI:CH211-161H7.5-RELATED"/>
    <property type="match status" value="1"/>
</dbReference>
<feature type="transmembrane region" description="Helical" evidence="1">
    <location>
        <begin position="110"/>
        <end position="128"/>
    </location>
</feature>
<evidence type="ECO:0000256" key="1">
    <source>
        <dbReference type="SAM" id="Phobius"/>
    </source>
</evidence>
<reference evidence="2 3" key="1">
    <citation type="submission" date="2018-10" db="EMBL/GenBank/DDBJ databases">
        <title>Genomic Encyclopedia of Archaeal and Bacterial Type Strains, Phase II (KMG-II): from individual species to whole genera.</title>
        <authorList>
            <person name="Goeker M."/>
        </authorList>
    </citation>
    <scope>NUCLEOTIDE SEQUENCE [LARGE SCALE GENOMIC DNA]</scope>
    <source>
        <strain evidence="2 3">DSM 23424</strain>
    </source>
</reference>
<feature type="transmembrane region" description="Helical" evidence="1">
    <location>
        <begin position="43"/>
        <end position="67"/>
    </location>
</feature>
<dbReference type="Proteomes" id="UP000271339">
    <property type="component" value="Unassembled WGS sequence"/>
</dbReference>
<evidence type="ECO:0008006" key="4">
    <source>
        <dbReference type="Google" id="ProtNLM"/>
    </source>
</evidence>
<feature type="transmembrane region" description="Helical" evidence="1">
    <location>
        <begin position="228"/>
        <end position="248"/>
    </location>
</feature>
<name>A0A3L9Z233_9FLAO</name>
<accession>A0A3L9Z233</accession>
<feature type="transmembrane region" description="Helical" evidence="1">
    <location>
        <begin position="7"/>
        <end position="23"/>
    </location>
</feature>
<dbReference type="EMBL" id="REFC01000011">
    <property type="protein sequence ID" value="RMA66180.1"/>
    <property type="molecule type" value="Genomic_DNA"/>
</dbReference>
<dbReference type="PANTHER" id="PTHR33802:SF1">
    <property type="entry name" value="XK-RELATED PROTEIN"/>
    <property type="match status" value="1"/>
</dbReference>
<feature type="transmembrane region" description="Helical" evidence="1">
    <location>
        <begin position="206"/>
        <end position="222"/>
    </location>
</feature>
<feature type="transmembrane region" description="Helical" evidence="1">
    <location>
        <begin position="140"/>
        <end position="161"/>
    </location>
</feature>
<organism evidence="2 3">
    <name type="scientific">Ulvibacter antarcticus</name>
    <dbReference type="NCBI Taxonomy" id="442714"/>
    <lineage>
        <taxon>Bacteria</taxon>
        <taxon>Pseudomonadati</taxon>
        <taxon>Bacteroidota</taxon>
        <taxon>Flavobacteriia</taxon>
        <taxon>Flavobacteriales</taxon>
        <taxon>Flavobacteriaceae</taxon>
        <taxon>Ulvibacter</taxon>
    </lineage>
</organism>
<keyword evidence="3" id="KW-1185">Reference proteome</keyword>
<feature type="transmembrane region" description="Helical" evidence="1">
    <location>
        <begin position="181"/>
        <end position="199"/>
    </location>
</feature>
<evidence type="ECO:0000313" key="2">
    <source>
        <dbReference type="EMBL" id="RMA66180.1"/>
    </source>
</evidence>
<dbReference type="OrthoDB" id="5189031at2"/>
<keyword evidence="1" id="KW-0812">Transmembrane</keyword>